<feature type="transmembrane region" description="Helical" evidence="7">
    <location>
        <begin position="170"/>
        <end position="195"/>
    </location>
</feature>
<evidence type="ECO:0000256" key="4">
    <source>
        <dbReference type="ARBA" id="ARBA00022692"/>
    </source>
</evidence>
<reference evidence="9" key="1">
    <citation type="journal article" date="2006" name="PLoS Biol.">
        <title>Macronuclear genome sequence of the ciliate Tetrahymena thermophila, a model eukaryote.</title>
        <authorList>
            <person name="Eisen J.A."/>
            <person name="Coyne R.S."/>
            <person name="Wu M."/>
            <person name="Wu D."/>
            <person name="Thiagarajan M."/>
            <person name="Wortman J.R."/>
            <person name="Badger J.H."/>
            <person name="Ren Q."/>
            <person name="Amedeo P."/>
            <person name="Jones K.M."/>
            <person name="Tallon L.J."/>
            <person name="Delcher A.L."/>
            <person name="Salzberg S.L."/>
            <person name="Silva J.C."/>
            <person name="Haas B.J."/>
            <person name="Majoros W.H."/>
            <person name="Farzad M."/>
            <person name="Carlton J.M."/>
            <person name="Smith R.K. Jr."/>
            <person name="Garg J."/>
            <person name="Pearlman R.E."/>
            <person name="Karrer K.M."/>
            <person name="Sun L."/>
            <person name="Manning G."/>
            <person name="Elde N.C."/>
            <person name="Turkewitz A.P."/>
            <person name="Asai D.J."/>
            <person name="Wilkes D.E."/>
            <person name="Wang Y."/>
            <person name="Cai H."/>
            <person name="Collins K."/>
            <person name="Stewart B.A."/>
            <person name="Lee S.R."/>
            <person name="Wilamowska K."/>
            <person name="Weinberg Z."/>
            <person name="Ruzzo W.L."/>
            <person name="Wloga D."/>
            <person name="Gaertig J."/>
            <person name="Frankel J."/>
            <person name="Tsao C.-C."/>
            <person name="Gorovsky M.A."/>
            <person name="Keeling P.J."/>
            <person name="Waller R.F."/>
            <person name="Patron N.J."/>
            <person name="Cherry J.M."/>
            <person name="Stover N.A."/>
            <person name="Krieger C.J."/>
            <person name="del Toro C."/>
            <person name="Ryder H.F."/>
            <person name="Williamson S.C."/>
            <person name="Barbeau R.A."/>
            <person name="Hamilton E.P."/>
            <person name="Orias E."/>
        </authorList>
    </citation>
    <scope>NUCLEOTIDE SEQUENCE [LARGE SCALE GENOMIC DNA]</scope>
    <source>
        <strain evidence="9">SB210</strain>
    </source>
</reference>
<dbReference type="Proteomes" id="UP000009168">
    <property type="component" value="Unassembled WGS sequence"/>
</dbReference>
<dbReference type="GO" id="GO:0034975">
    <property type="term" value="P:protein folding in endoplasmic reticulum"/>
    <property type="evidence" value="ECO:0007669"/>
    <property type="project" value="TreeGrafter"/>
</dbReference>
<evidence type="ECO:0000256" key="2">
    <source>
        <dbReference type="ARBA" id="ARBA00005376"/>
    </source>
</evidence>
<dbReference type="InterPro" id="IPR008568">
    <property type="entry name" value="EMC3"/>
</dbReference>
<protein>
    <recommendedName>
        <fullName evidence="3">ER membrane protein complex subunit 3</fullName>
    </recommendedName>
</protein>
<keyword evidence="5 7" id="KW-1133">Transmembrane helix</keyword>
<dbReference type="GeneID" id="7839358"/>
<dbReference type="eggNOG" id="KOG3188">
    <property type="taxonomic scope" value="Eukaryota"/>
</dbReference>
<keyword evidence="4 7" id="KW-0812">Transmembrane</keyword>
<dbReference type="Pfam" id="PF01956">
    <property type="entry name" value="EMC3_TMCO1"/>
    <property type="match status" value="1"/>
</dbReference>
<proteinExistence type="inferred from homology"/>
<comment type="subcellular location">
    <subcellularLocation>
        <location evidence="1">Membrane</location>
        <topology evidence="1">Multi-pass membrane protein</topology>
    </subcellularLocation>
</comment>
<keyword evidence="6 7" id="KW-0472">Membrane</keyword>
<dbReference type="PANTHER" id="PTHR13116">
    <property type="entry name" value="ER MEMBRANE PROTEIN COMPLEX SUBUNIT 3"/>
    <property type="match status" value="1"/>
</dbReference>
<dbReference type="SMART" id="SM01415">
    <property type="entry name" value="DUF106"/>
    <property type="match status" value="1"/>
</dbReference>
<keyword evidence="9" id="KW-1185">Reference proteome</keyword>
<organism evidence="8 9">
    <name type="scientific">Tetrahymena thermophila (strain SB210)</name>
    <dbReference type="NCBI Taxonomy" id="312017"/>
    <lineage>
        <taxon>Eukaryota</taxon>
        <taxon>Sar</taxon>
        <taxon>Alveolata</taxon>
        <taxon>Ciliophora</taxon>
        <taxon>Intramacronucleata</taxon>
        <taxon>Oligohymenophorea</taxon>
        <taxon>Hymenostomatida</taxon>
        <taxon>Tetrahymenina</taxon>
        <taxon>Tetrahymenidae</taxon>
        <taxon>Tetrahymena</taxon>
    </lineage>
</organism>
<dbReference type="PANTHER" id="PTHR13116:SF5">
    <property type="entry name" value="ER MEMBRANE PROTEIN COMPLEX SUBUNIT 3"/>
    <property type="match status" value="1"/>
</dbReference>
<dbReference type="HOGENOM" id="CLU_060791_0_0_1"/>
<evidence type="ECO:0000256" key="3">
    <source>
        <dbReference type="ARBA" id="ARBA00020822"/>
    </source>
</evidence>
<feature type="transmembrane region" description="Helical" evidence="7">
    <location>
        <begin position="216"/>
        <end position="240"/>
    </location>
</feature>
<dbReference type="InterPro" id="IPR002809">
    <property type="entry name" value="EMC3/TMCO1"/>
</dbReference>
<evidence type="ECO:0000256" key="1">
    <source>
        <dbReference type="ARBA" id="ARBA00004141"/>
    </source>
</evidence>
<sequence length="343" mass="39520">MQQINNNIFDQLNQNLIDLLQFQFLGNNTRLIDSKNPQGEIMQDIVIDHKIRDWVFFPIVIVMIMVTLIRHYLTISGNKVQIPKASSKTEQVDVSDKLQLMRCQNLVKHGGLLKEASFNRRKYHLCKDRTKGYLVERGERPAPETNNNGAPQMPMNSNQMMDMLKGNITMAVPMIVLFSWVRYLFSGFIVARVPFPLTQKFRQMLQSGMNMMNLNVRYVSSLSLYFLVLSSLSQLISIFLKNEDESESDLRAKESLTRRIKPAMPGMGGMMGGMGGLGNMMNPMEQMNQMKGMFGQQQNNQTGSANQKFFQNEKENLELQQYQGFLDDAEDQLIKKYKSMLRR</sequence>
<feature type="transmembrane region" description="Helical" evidence="7">
    <location>
        <begin position="260"/>
        <end position="281"/>
    </location>
</feature>
<gene>
    <name evidence="8" type="ORF">TTHERM_00833840</name>
</gene>
<evidence type="ECO:0000313" key="8">
    <source>
        <dbReference type="EMBL" id="EAR93446.3"/>
    </source>
</evidence>
<dbReference type="FunCoup" id="Q23A34">
    <property type="interactions" value="266"/>
</dbReference>
<dbReference type="STRING" id="312017.Q23A34"/>
<dbReference type="InParanoid" id="Q23A34"/>
<dbReference type="EMBL" id="GG662725">
    <property type="protein sequence ID" value="EAR93446.3"/>
    <property type="molecule type" value="Genomic_DNA"/>
</dbReference>
<accession>Q23A34</accession>
<dbReference type="RefSeq" id="XP_001013691.3">
    <property type="nucleotide sequence ID" value="XM_001013691.3"/>
</dbReference>
<evidence type="ECO:0000313" key="9">
    <source>
        <dbReference type="Proteomes" id="UP000009168"/>
    </source>
</evidence>
<evidence type="ECO:0000256" key="6">
    <source>
        <dbReference type="ARBA" id="ARBA00023136"/>
    </source>
</evidence>
<dbReference type="KEGG" id="tet:TTHERM_00833840"/>
<feature type="transmembrane region" description="Helical" evidence="7">
    <location>
        <begin position="54"/>
        <end position="73"/>
    </location>
</feature>
<evidence type="ECO:0000256" key="5">
    <source>
        <dbReference type="ARBA" id="ARBA00022989"/>
    </source>
</evidence>
<dbReference type="AlphaFoldDB" id="Q23A34"/>
<comment type="similarity">
    <text evidence="2">Belongs to the EMC3 family.</text>
</comment>
<dbReference type="GO" id="GO:0072546">
    <property type="term" value="C:EMC complex"/>
    <property type="evidence" value="ECO:0007669"/>
    <property type="project" value="TreeGrafter"/>
</dbReference>
<name>Q23A34_TETTS</name>
<evidence type="ECO:0000256" key="7">
    <source>
        <dbReference type="SAM" id="Phobius"/>
    </source>
</evidence>
<dbReference type="OrthoDB" id="294880at2759"/>